<dbReference type="eggNOG" id="COG2207">
    <property type="taxonomic scope" value="Bacteria"/>
</dbReference>
<dbReference type="EMBL" id="AM286690">
    <property type="protein sequence ID" value="CAL16113.1"/>
    <property type="molecule type" value="Genomic_DNA"/>
</dbReference>
<evidence type="ECO:0000313" key="6">
    <source>
        <dbReference type="Proteomes" id="UP000008871"/>
    </source>
</evidence>
<evidence type="ECO:0000259" key="4">
    <source>
        <dbReference type="PROSITE" id="PS01124"/>
    </source>
</evidence>
<dbReference type="Gene3D" id="1.10.10.60">
    <property type="entry name" value="Homeodomain-like"/>
    <property type="match status" value="1"/>
</dbReference>
<keyword evidence="1" id="KW-0805">Transcription regulation</keyword>
<dbReference type="InterPro" id="IPR032687">
    <property type="entry name" value="AraC-type_N"/>
</dbReference>
<reference evidence="5 6" key="1">
    <citation type="journal article" date="2006" name="Nat. Biotechnol.">
        <title>Genome sequence of the ubiquitous hydrocarbon-degrading marine bacterium Alcanivorax borkumensis.</title>
        <authorList>
            <person name="Schneiker S."/>
            <person name="Martins dos Santos V.A.P."/>
            <person name="Bartels D."/>
            <person name="Bekel T."/>
            <person name="Brecht M."/>
            <person name="Buhrmester J."/>
            <person name="Chernikova T.N."/>
            <person name="Denaro R."/>
            <person name="Ferrer M."/>
            <person name="Gertler C."/>
            <person name="Goesmann A."/>
            <person name="Golyshina O.V."/>
            <person name="Kaminski F."/>
            <person name="Khachane A.N."/>
            <person name="Lang S."/>
            <person name="Linke B."/>
            <person name="McHardy A.C."/>
            <person name="Meyer F."/>
            <person name="Nechitaylo T."/>
            <person name="Puehler A."/>
            <person name="Regenhardt D."/>
            <person name="Rupp O."/>
            <person name="Sabirova J.S."/>
            <person name="Selbitschka W."/>
            <person name="Yakimov M.M."/>
            <person name="Timmis K.N."/>
            <person name="Vorhoelter F.-J."/>
            <person name="Weidner S."/>
            <person name="Kaiser O."/>
            <person name="Golyshin P.N."/>
        </authorList>
    </citation>
    <scope>NUCLEOTIDE SEQUENCE [LARGE SCALE GENOMIC DNA]</scope>
    <source>
        <strain evidence="6">ATCC 700651 / DSM 11573 / NCIMB 13689 / SK2</strain>
    </source>
</reference>
<dbReference type="PANTHER" id="PTHR47894">
    <property type="entry name" value="HTH-TYPE TRANSCRIPTIONAL REGULATOR GADX"/>
    <property type="match status" value="1"/>
</dbReference>
<keyword evidence="3" id="KW-0804">Transcription</keyword>
<accession>Q0VRT5</accession>
<sequence length="311" mass="35603">MPTAAWLEHLGINPDKFVKPQITMPWLTFRQLVLDAGRFSNDKTLGLMVGERLLINTHGIVGYAALSSGSVRQLVDLLQHYLVLRTDLLTVGTSERDGEFRLDFFENRPLEDVRRSIIEATVLAIRNVLDFTTMGTSEIREVTFPFDGDERLAESVFRCPVAYNRDLAGFTLPLAAIDTPLKMANKISFQEALKVCQQELDQLSTEQTWSARVRRLMLQSRHGFPSLEMTARRFHITPRTLHRRLVDEGTSYRAVLEGVRHQLAIQYLESGQMSIQEISFALGYSDIANFRKAFKRWEMLAPSEYLNAHRQ</sequence>
<dbReference type="PROSITE" id="PS01124">
    <property type="entry name" value="HTH_ARAC_FAMILY_2"/>
    <property type="match status" value="1"/>
</dbReference>
<gene>
    <name evidence="5" type="ordered locus">ABO_0665</name>
</gene>
<dbReference type="Pfam" id="PF12833">
    <property type="entry name" value="HTH_18"/>
    <property type="match status" value="1"/>
</dbReference>
<dbReference type="GO" id="GO:0003700">
    <property type="term" value="F:DNA-binding transcription factor activity"/>
    <property type="evidence" value="ECO:0007669"/>
    <property type="project" value="InterPro"/>
</dbReference>
<proteinExistence type="predicted"/>
<keyword evidence="2" id="KW-0238">DNA-binding</keyword>
<dbReference type="Proteomes" id="UP000008871">
    <property type="component" value="Chromosome"/>
</dbReference>
<feature type="domain" description="HTH araC/xylS-type" evidence="4">
    <location>
        <begin position="211"/>
        <end position="308"/>
    </location>
</feature>
<dbReference type="GO" id="GO:0005829">
    <property type="term" value="C:cytosol"/>
    <property type="evidence" value="ECO:0007669"/>
    <property type="project" value="TreeGrafter"/>
</dbReference>
<dbReference type="STRING" id="393595.ABO_0665"/>
<dbReference type="PANTHER" id="PTHR47894:SF1">
    <property type="entry name" value="HTH-TYPE TRANSCRIPTIONAL REGULATOR VQSM"/>
    <property type="match status" value="1"/>
</dbReference>
<dbReference type="GO" id="GO:0000976">
    <property type="term" value="F:transcription cis-regulatory region binding"/>
    <property type="evidence" value="ECO:0007669"/>
    <property type="project" value="TreeGrafter"/>
</dbReference>
<dbReference type="HOGENOM" id="CLU_047522_3_0_6"/>
<dbReference type="KEGG" id="abo:ABO_0665"/>
<evidence type="ECO:0000313" key="5">
    <source>
        <dbReference type="EMBL" id="CAL16113.1"/>
    </source>
</evidence>
<dbReference type="Pfam" id="PF12625">
    <property type="entry name" value="Arabinose_bd"/>
    <property type="match status" value="1"/>
</dbReference>
<evidence type="ECO:0000256" key="1">
    <source>
        <dbReference type="ARBA" id="ARBA00023015"/>
    </source>
</evidence>
<evidence type="ECO:0000256" key="3">
    <source>
        <dbReference type="ARBA" id="ARBA00023163"/>
    </source>
</evidence>
<dbReference type="SMART" id="SM00342">
    <property type="entry name" value="HTH_ARAC"/>
    <property type="match status" value="1"/>
</dbReference>
<evidence type="ECO:0000256" key="2">
    <source>
        <dbReference type="ARBA" id="ARBA00023125"/>
    </source>
</evidence>
<dbReference type="InterPro" id="IPR009057">
    <property type="entry name" value="Homeodomain-like_sf"/>
</dbReference>
<organism evidence="5 6">
    <name type="scientific">Alcanivorax borkumensis (strain ATCC 700651 / DSM 11573 / NCIMB 13689 / SK2)</name>
    <dbReference type="NCBI Taxonomy" id="393595"/>
    <lineage>
        <taxon>Bacteria</taxon>
        <taxon>Pseudomonadati</taxon>
        <taxon>Pseudomonadota</taxon>
        <taxon>Gammaproteobacteria</taxon>
        <taxon>Oceanospirillales</taxon>
        <taxon>Alcanivoracaceae</taxon>
        <taxon>Alcanivorax</taxon>
    </lineage>
</organism>
<dbReference type="SUPFAM" id="SSF46689">
    <property type="entry name" value="Homeodomain-like"/>
    <property type="match status" value="1"/>
</dbReference>
<keyword evidence="6" id="KW-1185">Reference proteome</keyword>
<dbReference type="AlphaFoldDB" id="Q0VRT5"/>
<protein>
    <submittedName>
        <fullName evidence="5">Probable transctiptional regulator</fullName>
    </submittedName>
</protein>
<dbReference type="InterPro" id="IPR018060">
    <property type="entry name" value="HTH_AraC"/>
</dbReference>
<name>Q0VRT5_ALCBS</name>